<dbReference type="Pfam" id="PF19694">
    <property type="entry name" value="DUF6194"/>
    <property type="match status" value="1"/>
</dbReference>
<proteinExistence type="predicted"/>
<evidence type="ECO:0000313" key="4">
    <source>
        <dbReference type="Proteomes" id="UP000254236"/>
    </source>
</evidence>
<evidence type="ECO:0000259" key="1">
    <source>
        <dbReference type="Pfam" id="PF19694"/>
    </source>
</evidence>
<dbReference type="KEGG" id="bsau:DWV08_00445"/>
<dbReference type="OrthoDB" id="9783727at2"/>
<dbReference type="Proteomes" id="UP000282185">
    <property type="component" value="Unassembled WGS sequence"/>
</dbReference>
<keyword evidence="4" id="KW-1185">Reference proteome</keyword>
<evidence type="ECO:0000313" key="3">
    <source>
        <dbReference type="EMBL" id="RRR21516.1"/>
    </source>
</evidence>
<reference evidence="2 4" key="1">
    <citation type="submission" date="2018-07" db="EMBL/GenBank/DDBJ databases">
        <title>Brachybacterium saurashtrense DSM 23186 genome sequence.</title>
        <authorList>
            <person name="Guo L."/>
        </authorList>
    </citation>
    <scope>NUCLEOTIDE SEQUENCE [LARGE SCALE GENOMIC DNA]</scope>
    <source>
        <strain evidence="2 4">DSM 23186</strain>
    </source>
</reference>
<evidence type="ECO:0000313" key="5">
    <source>
        <dbReference type="Proteomes" id="UP000282185"/>
    </source>
</evidence>
<protein>
    <recommendedName>
        <fullName evidence="1">DUF6194 domain-containing protein</fullName>
    </recommendedName>
</protein>
<dbReference type="EMBL" id="CP031356">
    <property type="protein sequence ID" value="AXK44244.1"/>
    <property type="molecule type" value="Genomic_DNA"/>
</dbReference>
<feature type="domain" description="DUF6194" evidence="1">
    <location>
        <begin position="1"/>
        <end position="139"/>
    </location>
</feature>
<name>A0A345YJZ2_9MICO</name>
<organism evidence="3 5">
    <name type="scientific">Brachybacterium saurashtrense</name>
    <dbReference type="NCBI Taxonomy" id="556288"/>
    <lineage>
        <taxon>Bacteria</taxon>
        <taxon>Bacillati</taxon>
        <taxon>Actinomycetota</taxon>
        <taxon>Actinomycetes</taxon>
        <taxon>Micrococcales</taxon>
        <taxon>Dermabacteraceae</taxon>
        <taxon>Brachybacterium</taxon>
    </lineage>
</organism>
<accession>A0A345YJZ2</accession>
<reference evidence="3 5" key="2">
    <citation type="submission" date="2018-08" db="EMBL/GenBank/DDBJ databases">
        <title>Brachybacterium saurashtrense DSM 23186.</title>
        <authorList>
            <person name="Li Y."/>
        </authorList>
    </citation>
    <scope>NUCLEOTIDE SEQUENCE [LARGE SCALE GENOMIC DNA]</scope>
    <source>
        <strain evidence="3 5">DSM 23186</strain>
    </source>
</reference>
<dbReference type="EMBL" id="QSWH01000007">
    <property type="protein sequence ID" value="RRR21516.1"/>
    <property type="molecule type" value="Genomic_DNA"/>
</dbReference>
<sequence length="155" mass="17457">MQQILSTLRSFDGVLELAPREGGDYPPVAWGDHFFYWSPDGTVPRTQPFATLVTKDYPDDTSSDLDPEGRWRLNIHVGRRRLEGLGLGEPDDPTAPDVLQPHPLYSRQGWLCVILPGERTWPAVLPLLELARDDQRRRLGGTLDTARGNREDPMG</sequence>
<dbReference type="Proteomes" id="UP000254236">
    <property type="component" value="Chromosome"/>
</dbReference>
<dbReference type="InterPro" id="IPR045676">
    <property type="entry name" value="DUF6194"/>
</dbReference>
<dbReference type="AlphaFoldDB" id="A0A345YJZ2"/>
<evidence type="ECO:0000313" key="2">
    <source>
        <dbReference type="EMBL" id="AXK44244.1"/>
    </source>
</evidence>
<gene>
    <name evidence="2" type="ORF">DWV08_00445</name>
    <name evidence="3" type="ORF">DXU92_14345</name>
</gene>